<comment type="subcellular location">
    <subcellularLocation>
        <location evidence="1">Membrane</location>
        <topology evidence="1">Multi-pass membrane protein</topology>
    </subcellularLocation>
</comment>
<evidence type="ECO:0000256" key="7">
    <source>
        <dbReference type="ARBA" id="ARBA00023177"/>
    </source>
</evidence>
<comment type="caution">
    <text evidence="10">The sequence shown here is derived from an EMBL/GenBank/DDBJ whole genome shotgun (WGS) entry which is preliminary data.</text>
</comment>
<dbReference type="SMART" id="SM00938">
    <property type="entry name" value="P-II"/>
    <property type="match status" value="1"/>
</dbReference>
<feature type="transmembrane region" description="Helical" evidence="8">
    <location>
        <begin position="171"/>
        <end position="190"/>
    </location>
</feature>
<feature type="transmembrane region" description="Helical" evidence="8">
    <location>
        <begin position="128"/>
        <end position="151"/>
    </location>
</feature>
<dbReference type="PRINTS" id="PR00340">
    <property type="entry name" value="PIIGLNB"/>
</dbReference>
<dbReference type="GO" id="GO:0008519">
    <property type="term" value="F:ammonium channel activity"/>
    <property type="evidence" value="ECO:0007669"/>
    <property type="project" value="InterPro"/>
</dbReference>
<feature type="transmembrane region" description="Helical" evidence="8">
    <location>
        <begin position="367"/>
        <end position="387"/>
    </location>
</feature>
<name>A0A9D1MK71_9FIRM</name>
<evidence type="ECO:0000256" key="8">
    <source>
        <dbReference type="SAM" id="Phobius"/>
    </source>
</evidence>
<keyword evidence="6 8" id="KW-0472">Membrane</keyword>
<dbReference type="PANTHER" id="PTHR11730:SF6">
    <property type="entry name" value="AMMONIUM TRANSPORTER"/>
    <property type="match status" value="1"/>
</dbReference>
<dbReference type="EMBL" id="DVNE01000034">
    <property type="protein sequence ID" value="HIU61710.1"/>
    <property type="molecule type" value="Genomic_DNA"/>
</dbReference>
<feature type="transmembrane region" description="Helical" evidence="8">
    <location>
        <begin position="329"/>
        <end position="347"/>
    </location>
</feature>
<feature type="transmembrane region" description="Helical" evidence="8">
    <location>
        <begin position="45"/>
        <end position="67"/>
    </location>
</feature>
<evidence type="ECO:0000313" key="10">
    <source>
        <dbReference type="EMBL" id="HIU61710.1"/>
    </source>
</evidence>
<dbReference type="PROSITE" id="PS51343">
    <property type="entry name" value="PII_GLNB_DOM"/>
    <property type="match status" value="1"/>
</dbReference>
<dbReference type="PANTHER" id="PTHR11730">
    <property type="entry name" value="AMMONIUM TRANSPORTER"/>
    <property type="match status" value="1"/>
</dbReference>
<dbReference type="GO" id="GO:0005886">
    <property type="term" value="C:plasma membrane"/>
    <property type="evidence" value="ECO:0007669"/>
    <property type="project" value="TreeGrafter"/>
</dbReference>
<reference evidence="10" key="2">
    <citation type="journal article" date="2021" name="PeerJ">
        <title>Extensive microbial diversity within the chicken gut microbiome revealed by metagenomics and culture.</title>
        <authorList>
            <person name="Gilroy R."/>
            <person name="Ravi A."/>
            <person name="Getino M."/>
            <person name="Pursley I."/>
            <person name="Horton D.L."/>
            <person name="Alikhan N.F."/>
            <person name="Baker D."/>
            <person name="Gharbi K."/>
            <person name="Hall N."/>
            <person name="Watson M."/>
            <person name="Adriaenssens E.M."/>
            <person name="Foster-Nyarko E."/>
            <person name="Jarju S."/>
            <person name="Secka A."/>
            <person name="Antonio M."/>
            <person name="Oren A."/>
            <person name="Chaudhuri R.R."/>
            <person name="La Ragione R."/>
            <person name="Hildebrand F."/>
            <person name="Pallen M.J."/>
        </authorList>
    </citation>
    <scope>NUCLEOTIDE SEQUENCE</scope>
    <source>
        <strain evidence="10">CHK195-12923</strain>
    </source>
</reference>
<dbReference type="Gene3D" id="1.10.3430.10">
    <property type="entry name" value="Ammonium transporter AmtB like domains"/>
    <property type="match status" value="1"/>
</dbReference>
<keyword evidence="7" id="KW-0924">Ammonia transport</keyword>
<dbReference type="InterPro" id="IPR015867">
    <property type="entry name" value="N-reg_PII/ATP_PRibTrfase_C"/>
</dbReference>
<feature type="transmembrane region" description="Helical" evidence="8">
    <location>
        <begin position="211"/>
        <end position="231"/>
    </location>
</feature>
<dbReference type="InterPro" id="IPR011322">
    <property type="entry name" value="N-reg_PII-like_a/b"/>
</dbReference>
<evidence type="ECO:0000256" key="5">
    <source>
        <dbReference type="ARBA" id="ARBA00022989"/>
    </source>
</evidence>
<evidence type="ECO:0000313" key="11">
    <source>
        <dbReference type="Proteomes" id="UP000824110"/>
    </source>
</evidence>
<feature type="transmembrane region" description="Helical" evidence="8">
    <location>
        <begin position="296"/>
        <end position="317"/>
    </location>
</feature>
<keyword evidence="3" id="KW-0813">Transport</keyword>
<dbReference type="SUPFAM" id="SSF54913">
    <property type="entry name" value="GlnB-like"/>
    <property type="match status" value="1"/>
</dbReference>
<dbReference type="Gene3D" id="3.30.70.120">
    <property type="match status" value="1"/>
</dbReference>
<sequence>MTWTAWLLIGAALVFFMQCGFAMVETGFTRAKNTGNILFKNFVDFCIGCVCFLFLGFGLMMGVDYVAGFIGVPNLDIFGCFETLFHGDPASADYAAATSTAASFVFNLVFCATAATIVSGAMAERTRFLAYCIYSAMISLVVYPIEAGWVWNSQGWLMNLGVGFVDFAGSAAIHTVGGTASLIGIIFVGARIGKFERDENGKVIKVNVIQGHNMTIGALGVLILWFGWYGFNGAAATEEGQLARIFVTTTIAPSVALLVTMIYTWIRNKKPDLVMSMNATLAGLVGITAGCSNLDIIGALVVGVVSGFLVMGGTWLLEQKLHLDDCVGAVPVHFLNGVWGTIAVGFFDVNNGLFYSGNAELFGIQTLGLVTIVAWTAVCMTIFFAAIKYIPVMVKYKTVKPAEVFAYAKTWNGLRCNPEEELVGLDISEHGLSSSYPDFVPSVPSYDGEGEDVDISAVKPVAIDLAPANETKYTKVTIITAQEKFLTLKDAMAKIGVTGMTVSNVMGCGTQAGKIGQYRGVKTTMRLIPKVQVEIVVSTVDPKLVVAVAQKVLDDGKYGAGKIFVTGIENVMRVRTGETGVAALTNEPEPVATK</sequence>
<dbReference type="Pfam" id="PF00543">
    <property type="entry name" value="P-II"/>
    <property type="match status" value="1"/>
</dbReference>
<feature type="transmembrane region" description="Helical" evidence="8">
    <location>
        <begin position="273"/>
        <end position="290"/>
    </location>
</feature>
<keyword evidence="5 8" id="KW-1133">Transmembrane helix</keyword>
<feature type="domain" description="Ammonium transporter AmtB-like" evidence="9">
    <location>
        <begin position="5"/>
        <end position="393"/>
    </location>
</feature>
<evidence type="ECO:0000256" key="6">
    <source>
        <dbReference type="ARBA" id="ARBA00023136"/>
    </source>
</evidence>
<dbReference type="Pfam" id="PF00909">
    <property type="entry name" value="Ammonium_transp"/>
    <property type="match status" value="1"/>
</dbReference>
<dbReference type="InterPro" id="IPR024041">
    <property type="entry name" value="NH4_transpt_AmtB-like_dom"/>
</dbReference>
<evidence type="ECO:0000256" key="2">
    <source>
        <dbReference type="ARBA" id="ARBA00005887"/>
    </source>
</evidence>
<proteinExistence type="inferred from homology"/>
<evidence type="ECO:0000256" key="4">
    <source>
        <dbReference type="ARBA" id="ARBA00022692"/>
    </source>
</evidence>
<dbReference type="GO" id="GO:0006808">
    <property type="term" value="P:regulation of nitrogen utilization"/>
    <property type="evidence" value="ECO:0007669"/>
    <property type="project" value="InterPro"/>
</dbReference>
<dbReference type="InterPro" id="IPR018047">
    <property type="entry name" value="Ammonium_transpt_CS"/>
</dbReference>
<dbReference type="InterPro" id="IPR002187">
    <property type="entry name" value="N-reg_PII"/>
</dbReference>
<protein>
    <submittedName>
        <fullName evidence="10">Ammonium transporter</fullName>
    </submittedName>
</protein>
<keyword evidence="4 8" id="KW-0812">Transmembrane</keyword>
<evidence type="ECO:0000256" key="1">
    <source>
        <dbReference type="ARBA" id="ARBA00004141"/>
    </source>
</evidence>
<dbReference type="PROSITE" id="PS01219">
    <property type="entry name" value="AMMONIUM_TRANSP"/>
    <property type="match status" value="1"/>
</dbReference>
<dbReference type="InterPro" id="IPR001905">
    <property type="entry name" value="Ammonium_transpt"/>
</dbReference>
<dbReference type="NCBIfam" id="TIGR00836">
    <property type="entry name" value="amt"/>
    <property type="match status" value="1"/>
</dbReference>
<accession>A0A9D1MK71</accession>
<comment type="similarity">
    <text evidence="2">Belongs to the ammonia transporter channel (TC 1.A.11.2) family.</text>
</comment>
<evidence type="ECO:0000259" key="9">
    <source>
        <dbReference type="Pfam" id="PF00909"/>
    </source>
</evidence>
<evidence type="ECO:0000256" key="3">
    <source>
        <dbReference type="ARBA" id="ARBA00022448"/>
    </source>
</evidence>
<reference evidence="10" key="1">
    <citation type="submission" date="2020-10" db="EMBL/GenBank/DDBJ databases">
        <authorList>
            <person name="Gilroy R."/>
        </authorList>
    </citation>
    <scope>NUCLEOTIDE SEQUENCE</scope>
    <source>
        <strain evidence="10">CHK195-12923</strain>
    </source>
</reference>
<dbReference type="SUPFAM" id="SSF111352">
    <property type="entry name" value="Ammonium transporter"/>
    <property type="match status" value="1"/>
</dbReference>
<dbReference type="InterPro" id="IPR029020">
    <property type="entry name" value="Ammonium/urea_transptr"/>
</dbReference>
<dbReference type="Proteomes" id="UP000824110">
    <property type="component" value="Unassembled WGS sequence"/>
</dbReference>
<feature type="transmembrane region" description="Helical" evidence="8">
    <location>
        <begin position="6"/>
        <end position="24"/>
    </location>
</feature>
<feature type="transmembrane region" description="Helical" evidence="8">
    <location>
        <begin position="243"/>
        <end position="266"/>
    </location>
</feature>
<dbReference type="GO" id="GO:0097272">
    <property type="term" value="P:ammonium homeostasis"/>
    <property type="evidence" value="ECO:0007669"/>
    <property type="project" value="TreeGrafter"/>
</dbReference>
<dbReference type="GO" id="GO:0030234">
    <property type="term" value="F:enzyme regulator activity"/>
    <property type="evidence" value="ECO:0007669"/>
    <property type="project" value="InterPro"/>
</dbReference>
<feature type="transmembrane region" description="Helical" evidence="8">
    <location>
        <begin position="101"/>
        <end position="121"/>
    </location>
</feature>
<gene>
    <name evidence="10" type="primary">amt</name>
    <name evidence="10" type="ORF">IAB69_03575</name>
</gene>
<dbReference type="AlphaFoldDB" id="A0A9D1MK71"/>
<organism evidence="10 11">
    <name type="scientific">Candidatus Coproplasma excrementigallinarum</name>
    <dbReference type="NCBI Taxonomy" id="2840747"/>
    <lineage>
        <taxon>Bacteria</taxon>
        <taxon>Bacillati</taxon>
        <taxon>Bacillota</taxon>
        <taxon>Clostridia</taxon>
        <taxon>Eubacteriales</taxon>
        <taxon>Candidatus Coproplasma</taxon>
    </lineage>
</organism>